<accession>A0ABP4P4H3</accession>
<evidence type="ECO:0000313" key="3">
    <source>
        <dbReference type="Proteomes" id="UP001501470"/>
    </source>
</evidence>
<dbReference type="Proteomes" id="UP001501470">
    <property type="component" value="Unassembled WGS sequence"/>
</dbReference>
<comment type="caution">
    <text evidence="2">The sequence shown here is derived from an EMBL/GenBank/DDBJ whole genome shotgun (WGS) entry which is preliminary data.</text>
</comment>
<dbReference type="NCBIfam" id="NF047352">
    <property type="entry name" value="P_loop_sacsin"/>
    <property type="match status" value="1"/>
</dbReference>
<name>A0ABP4P4H3_9ACTN</name>
<organism evidence="2 3">
    <name type="scientific">Dactylosporangium maewongense</name>
    <dbReference type="NCBI Taxonomy" id="634393"/>
    <lineage>
        <taxon>Bacteria</taxon>
        <taxon>Bacillati</taxon>
        <taxon>Actinomycetota</taxon>
        <taxon>Actinomycetes</taxon>
        <taxon>Micromonosporales</taxon>
        <taxon>Micromonosporaceae</taxon>
        <taxon>Dactylosporangium</taxon>
    </lineage>
</organism>
<evidence type="ECO:0008006" key="4">
    <source>
        <dbReference type="Google" id="ProtNLM"/>
    </source>
</evidence>
<feature type="region of interest" description="Disordered" evidence="1">
    <location>
        <begin position="1268"/>
        <end position="1357"/>
    </location>
</feature>
<dbReference type="SUPFAM" id="SSF55874">
    <property type="entry name" value="ATPase domain of HSP90 chaperone/DNA topoisomerase II/histidine kinase"/>
    <property type="match status" value="1"/>
</dbReference>
<protein>
    <recommendedName>
        <fullName evidence="4">Protein NO VEIN C-terminal domain-containing protein</fullName>
    </recommendedName>
</protein>
<sequence length="1494" mass="159691">MDMARAGGPEDAARRLFADPRAAVVFSPRDGVEARHAVDEFARLFASAPGVFKDALDGARAGAETLSGDRLQGISEIIQNADDANASYVRFRLVGDRLTAVHDGDEVTLPDVLALATPWLSNKTGNDVAAGRFGIGLMTLRALSDVLDVHSGPYHIRLGDPTISAIEPDGPPSDLTVLGLQVRPGSLGPADLVAWLGRWDDSALLFLRNVREVSVLSAQGRPLRTLRLSWNDDRPADGRIAGHNAVVRRRHAAAPDGRRWLVHSTEVPTPPDVHRVRKAAGVTVPLGLAIALQPGDHGAVYAGLPVVDTAAPLRVNAQFDPVTSRAGLADTAWNGALLPLLADLWVEVVEDLLAEQPAAAWDAIPLPGEDVTADGARSIVADLEELLLDRARTQLATRGALVVAGEHISLADLAVEAADLERVIEPAETAHLAGLTTPFPAVARDAGARWRQVLDDWRDAGDALPPVVTVQNALELLRDADRDVSANIELVAVALDNGLASWLAGLPCVSTSDGRRIAPPTAESVQALMVARSGLAEQLGMGVGLADEHLADTDAARTVLGWLRRTGAVIDDAGNEEVVRRLAAAGQAGQCLTAPLTDDQLRALRDAFEQLPPGDRTVLGRDVGRSVLIAAYRFDAHGQIERLDARPAQIYLSRAIDREPDSFAAAADRTPGLLWTNNRYAEQLRSPTGRVGGLGAQRFLGLLGVERVPRLARHAGLQERYSGRTRGLPAGVAGGPVQRARMMSTLSASYTLNDIDSPDLRAVVADIARERKAKRRRERAGALLGALGRAWDRLADSADVTAADTDYNWRHRGTVKAFWLWSAGAAAWLDDSHGAPRAPLDLRLKTAGTVAVYGPDAPRYLHPDLDRRNRREILAALGVSGEPTTLDLVQRLRRLRAEAPAPPTLATDAAIVYRAIGERLASREALPGDLPPRALRSAFTEGAGLIHTDLGWRQPAQVLAGPPIFRRHHAFAPAVNDAEPLWTALNIRTPSIEDCLRVIRQIAQTRRAPEGDDVGVLLETLRHLRARLASSTDRPQQLGTLSLWTTQGWRSKRPVYAVDDPALVEGLGAEVPVWLPGGEVGQFEALLEPLRISRLRTEATTVVDPARAVRDEATTALFAAAVARLQEDLARNDARTAGMLTVGWDLFGEIAVHVDPGLRVRVDGLKGRGPVEIEVVAKVDVGTRVLYLRDDRLLRQVDGGGRAVAGLFAGADQRHLAQAWLAACVAADDGPAAQPIRLAAIEAAEERARQEQAMAERAADLARDIAGRHQERSRHPATRPAAPATPPVSPGPAGPAGPPPSPPRVLVDPSTLVVLNPDGRAGGEPGVTRTTSAPRRPVGPLPRPDRASPSPANRTGLPAFTALDRESVGLALARKVLAGDEREIADLRAQRGVGADAVDSLERFFELKVYAGDEPDVIRLEESQVRRALSTPDFFLVVVSNIEGADARPKVRIIVDPVRQLPVVSSGAVTLSGVRSAEHSLVYGLGPAPVNIEL</sequence>
<evidence type="ECO:0000313" key="2">
    <source>
        <dbReference type="EMBL" id="GAA1570107.1"/>
    </source>
</evidence>
<keyword evidence="3" id="KW-1185">Reference proteome</keyword>
<proteinExistence type="predicted"/>
<evidence type="ECO:0000256" key="1">
    <source>
        <dbReference type="SAM" id="MobiDB-lite"/>
    </source>
</evidence>
<reference evidence="3" key="1">
    <citation type="journal article" date="2019" name="Int. J. Syst. Evol. Microbiol.">
        <title>The Global Catalogue of Microorganisms (GCM) 10K type strain sequencing project: providing services to taxonomists for standard genome sequencing and annotation.</title>
        <authorList>
            <consortium name="The Broad Institute Genomics Platform"/>
            <consortium name="The Broad Institute Genome Sequencing Center for Infectious Disease"/>
            <person name="Wu L."/>
            <person name="Ma J."/>
        </authorList>
    </citation>
    <scope>NUCLEOTIDE SEQUENCE [LARGE SCALE GENOMIC DNA]</scope>
    <source>
        <strain evidence="3">JCM 15933</strain>
    </source>
</reference>
<dbReference type="EMBL" id="BAAAQD010000043">
    <property type="protein sequence ID" value="GAA1570107.1"/>
    <property type="molecule type" value="Genomic_DNA"/>
</dbReference>
<feature type="compositionally biased region" description="Pro residues" evidence="1">
    <location>
        <begin position="1283"/>
        <end position="1303"/>
    </location>
</feature>
<dbReference type="InterPro" id="IPR036890">
    <property type="entry name" value="HATPase_C_sf"/>
</dbReference>
<gene>
    <name evidence="2" type="ORF">GCM10009827_109930</name>
</gene>